<dbReference type="PATRIC" id="fig|186479.3.peg.4498"/>
<dbReference type="InterPro" id="IPR023374">
    <property type="entry name" value="AttH-like_dom_sf"/>
</dbReference>
<proteinExistence type="predicted"/>
<keyword evidence="3" id="KW-0378">Hydrolase</keyword>
<keyword evidence="1" id="KW-0732">Signal</keyword>
<dbReference type="PANTHER" id="PTHR38591:SF1">
    <property type="entry name" value="BLL1000 PROTEIN"/>
    <property type="match status" value="1"/>
</dbReference>
<gene>
    <name evidence="3" type="ORF">SE17_35380</name>
</gene>
<dbReference type="PROSITE" id="PS51257">
    <property type="entry name" value="PROKAR_LIPOPROTEIN"/>
    <property type="match status" value="1"/>
</dbReference>
<feature type="domain" description="AttH" evidence="2">
    <location>
        <begin position="67"/>
        <end position="241"/>
    </location>
</feature>
<evidence type="ECO:0000259" key="2">
    <source>
        <dbReference type="Pfam" id="PF07143"/>
    </source>
</evidence>
<evidence type="ECO:0000313" key="4">
    <source>
        <dbReference type="Proteomes" id="UP000050509"/>
    </source>
</evidence>
<protein>
    <submittedName>
        <fullName evidence="3">Hydrolase</fullName>
    </submittedName>
</protein>
<dbReference type="Gene3D" id="2.40.370.10">
    <property type="entry name" value="AttH-like domain"/>
    <property type="match status" value="2"/>
</dbReference>
<accession>A0A0P9CTG6</accession>
<dbReference type="Proteomes" id="UP000050509">
    <property type="component" value="Unassembled WGS sequence"/>
</dbReference>
<keyword evidence="4" id="KW-1185">Reference proteome</keyword>
<evidence type="ECO:0000313" key="3">
    <source>
        <dbReference type="EMBL" id="KPV48939.1"/>
    </source>
</evidence>
<feature type="signal peptide" evidence="1">
    <location>
        <begin position="1"/>
        <end position="21"/>
    </location>
</feature>
<dbReference type="SUPFAM" id="SSF159245">
    <property type="entry name" value="AttH-like"/>
    <property type="match status" value="1"/>
</dbReference>
<dbReference type="GO" id="GO:0016787">
    <property type="term" value="F:hydrolase activity"/>
    <property type="evidence" value="ECO:0007669"/>
    <property type="project" value="UniProtKB-KW"/>
</dbReference>
<name>A0A0P9CTG6_9CHLR</name>
<evidence type="ECO:0000256" key="1">
    <source>
        <dbReference type="SAM" id="SignalP"/>
    </source>
</evidence>
<organism evidence="3 4">
    <name type="scientific">Kouleothrix aurantiaca</name>
    <dbReference type="NCBI Taxonomy" id="186479"/>
    <lineage>
        <taxon>Bacteria</taxon>
        <taxon>Bacillati</taxon>
        <taxon>Chloroflexota</taxon>
        <taxon>Chloroflexia</taxon>
        <taxon>Chloroflexales</taxon>
        <taxon>Roseiflexineae</taxon>
        <taxon>Roseiflexaceae</taxon>
        <taxon>Kouleothrix</taxon>
    </lineage>
</organism>
<sequence length="311" mass="33690">MHRLLLIFCCAVFLAACSTGAASTATSGQISAIDTLASQSSAGFARATAPRAFVFPQDHGPHQEFATEWWYYTGNLDTAEGRHFGFQLTFFRFGLAPAAPARASDWGTSNIYMAHFALSDVGGNQFFAFDRFSRSAAGLAGAQAEPFRVWLEDWSAEGQDSAALPMHLRAAQGAAAIDLTLDGGKPVVLQGDRGLSQKSEEVGNASYYYSLTRMPTRGSITVNGERFEVTGQSWMDREWSTSSLAKNVAGWDWFALQLSDGRDLMYYQLRDKNGGATPSSSGTLVAADGSSSPIRRDDMTLDVLGTWKSPR</sequence>
<dbReference type="Pfam" id="PF07143">
    <property type="entry name" value="CrtC"/>
    <property type="match status" value="1"/>
</dbReference>
<dbReference type="Pfam" id="PF17186">
    <property type="entry name" value="Lipocalin_9"/>
    <property type="match status" value="1"/>
</dbReference>
<dbReference type="AlphaFoldDB" id="A0A0P9CTG6"/>
<dbReference type="EMBL" id="LJCR01002293">
    <property type="protein sequence ID" value="KPV48939.1"/>
    <property type="molecule type" value="Genomic_DNA"/>
</dbReference>
<comment type="caution">
    <text evidence="3">The sequence shown here is derived from an EMBL/GenBank/DDBJ whole genome shotgun (WGS) entry which is preliminary data.</text>
</comment>
<feature type="chain" id="PRO_5006156012" evidence="1">
    <location>
        <begin position="22"/>
        <end position="311"/>
    </location>
</feature>
<dbReference type="PANTHER" id="PTHR38591">
    <property type="entry name" value="HYDROLASE"/>
    <property type="match status" value="1"/>
</dbReference>
<dbReference type="InterPro" id="IPR010791">
    <property type="entry name" value="AttH_dom"/>
</dbReference>
<feature type="non-terminal residue" evidence="3">
    <location>
        <position position="311"/>
    </location>
</feature>
<reference evidence="3 4" key="1">
    <citation type="submission" date="2015-09" db="EMBL/GenBank/DDBJ databases">
        <title>Draft genome sequence of Kouleothrix aurantiaca JCM 19913.</title>
        <authorList>
            <person name="Hemp J."/>
        </authorList>
    </citation>
    <scope>NUCLEOTIDE SEQUENCE [LARGE SCALE GENOMIC DNA]</scope>
    <source>
        <strain evidence="3 4">COM-B</strain>
    </source>
</reference>